<name>A0A2G9RIF8_AQUCT</name>
<evidence type="ECO:0000313" key="1">
    <source>
        <dbReference type="EMBL" id="PIO27686.1"/>
    </source>
</evidence>
<gene>
    <name evidence="1" type="ORF">AB205_0034140</name>
</gene>
<protein>
    <submittedName>
        <fullName evidence="1">Uncharacterized protein</fullName>
    </submittedName>
</protein>
<reference evidence="2" key="1">
    <citation type="journal article" date="2017" name="Nat. Commun.">
        <title>The North American bullfrog draft genome provides insight into hormonal regulation of long noncoding RNA.</title>
        <authorList>
            <person name="Hammond S.A."/>
            <person name="Warren R.L."/>
            <person name="Vandervalk B.P."/>
            <person name="Kucuk E."/>
            <person name="Khan H."/>
            <person name="Gibb E.A."/>
            <person name="Pandoh P."/>
            <person name="Kirk H."/>
            <person name="Zhao Y."/>
            <person name="Jones M."/>
            <person name="Mungall A.J."/>
            <person name="Coope R."/>
            <person name="Pleasance S."/>
            <person name="Moore R.A."/>
            <person name="Holt R.A."/>
            <person name="Round J.M."/>
            <person name="Ohora S."/>
            <person name="Walle B.V."/>
            <person name="Veldhoen N."/>
            <person name="Helbing C.C."/>
            <person name="Birol I."/>
        </authorList>
    </citation>
    <scope>NUCLEOTIDE SEQUENCE [LARGE SCALE GENOMIC DNA]</scope>
</reference>
<organism evidence="1 2">
    <name type="scientific">Aquarana catesbeiana</name>
    <name type="common">American bullfrog</name>
    <name type="synonym">Rana catesbeiana</name>
    <dbReference type="NCBI Taxonomy" id="8400"/>
    <lineage>
        <taxon>Eukaryota</taxon>
        <taxon>Metazoa</taxon>
        <taxon>Chordata</taxon>
        <taxon>Craniata</taxon>
        <taxon>Vertebrata</taxon>
        <taxon>Euteleostomi</taxon>
        <taxon>Amphibia</taxon>
        <taxon>Batrachia</taxon>
        <taxon>Anura</taxon>
        <taxon>Neobatrachia</taxon>
        <taxon>Ranoidea</taxon>
        <taxon>Ranidae</taxon>
        <taxon>Aquarana</taxon>
    </lineage>
</organism>
<dbReference type="AlphaFoldDB" id="A0A2G9RIF8"/>
<proteinExistence type="predicted"/>
<sequence>MGCNRDLQNIKENINNVQQKMKNIIDILGRI</sequence>
<dbReference type="EMBL" id="KV940909">
    <property type="protein sequence ID" value="PIO27686.1"/>
    <property type="molecule type" value="Genomic_DNA"/>
</dbReference>
<dbReference type="Proteomes" id="UP000228934">
    <property type="component" value="Unassembled WGS sequence"/>
</dbReference>
<accession>A0A2G9RIF8</accession>
<keyword evidence="2" id="KW-1185">Reference proteome</keyword>
<evidence type="ECO:0000313" key="2">
    <source>
        <dbReference type="Proteomes" id="UP000228934"/>
    </source>
</evidence>